<dbReference type="InterPro" id="IPR010280">
    <property type="entry name" value="U5_MeTrfase_fam"/>
</dbReference>
<keyword evidence="5" id="KW-0411">Iron-sulfur</keyword>
<evidence type="ECO:0000313" key="9">
    <source>
        <dbReference type="EMBL" id="AXR05450.1"/>
    </source>
</evidence>
<evidence type="ECO:0000256" key="6">
    <source>
        <dbReference type="PROSITE-ProRule" id="PRU01024"/>
    </source>
</evidence>
<feature type="binding site" evidence="6">
    <location>
        <position position="326"/>
    </location>
    <ligand>
        <name>S-adenosyl-L-methionine</name>
        <dbReference type="ChEBI" id="CHEBI:59789"/>
    </ligand>
</feature>
<evidence type="ECO:0000259" key="8">
    <source>
        <dbReference type="PROSITE" id="PS50926"/>
    </source>
</evidence>
<dbReference type="GO" id="GO:0051539">
    <property type="term" value="F:4 iron, 4 sulfur cluster binding"/>
    <property type="evidence" value="ECO:0007669"/>
    <property type="project" value="UniProtKB-KW"/>
</dbReference>
<dbReference type="InterPro" id="IPR029063">
    <property type="entry name" value="SAM-dependent_MTases_sf"/>
</dbReference>
<dbReference type="Gene3D" id="2.40.50.140">
    <property type="entry name" value="Nucleic acid-binding proteins"/>
    <property type="match status" value="1"/>
</dbReference>
<dbReference type="Pfam" id="PF01938">
    <property type="entry name" value="TRAM"/>
    <property type="match status" value="1"/>
</dbReference>
<comment type="similarity">
    <text evidence="6">Belongs to the class I-like SAM-binding methyltransferase superfamily. RNA M5U methyltransferase family.</text>
</comment>
<feature type="active site" evidence="7">
    <location>
        <position position="400"/>
    </location>
</feature>
<gene>
    <name evidence="9" type="ORF">D0Y50_03145</name>
</gene>
<evidence type="ECO:0000313" key="10">
    <source>
        <dbReference type="Proteomes" id="UP000262073"/>
    </source>
</evidence>
<dbReference type="GO" id="GO:0070475">
    <property type="term" value="P:rRNA base methylation"/>
    <property type="evidence" value="ECO:0007669"/>
    <property type="project" value="TreeGrafter"/>
</dbReference>
<dbReference type="OrthoDB" id="9804590at2"/>
<dbReference type="Gene3D" id="2.40.50.1070">
    <property type="match status" value="1"/>
</dbReference>
<organism evidence="9 10">
    <name type="scientific">Salinimonas sediminis</name>
    <dbReference type="NCBI Taxonomy" id="2303538"/>
    <lineage>
        <taxon>Bacteria</taxon>
        <taxon>Pseudomonadati</taxon>
        <taxon>Pseudomonadota</taxon>
        <taxon>Gammaproteobacteria</taxon>
        <taxon>Alteromonadales</taxon>
        <taxon>Alteromonadaceae</taxon>
        <taxon>Alteromonas/Salinimonas group</taxon>
        <taxon>Salinimonas</taxon>
    </lineage>
</organism>
<evidence type="ECO:0000256" key="2">
    <source>
        <dbReference type="ARBA" id="ARBA00022603"/>
    </source>
</evidence>
<dbReference type="RefSeq" id="WP_117315458.1">
    <property type="nucleotide sequence ID" value="NZ_CP031769.1"/>
</dbReference>
<dbReference type="PANTHER" id="PTHR11061:SF49">
    <property type="entry name" value="23S RRNA (URACIL(1939)-C(5))-METHYLTRANSFERASE RLMD"/>
    <property type="match status" value="1"/>
</dbReference>
<dbReference type="PANTHER" id="PTHR11061">
    <property type="entry name" value="RNA M5U METHYLTRANSFERASE"/>
    <property type="match status" value="1"/>
</dbReference>
<name>A0A346NIU3_9ALTE</name>
<keyword evidence="2 6" id="KW-0489">Methyltransferase</keyword>
<keyword evidence="3 6" id="KW-0808">Transferase</keyword>
<dbReference type="InterPro" id="IPR030390">
    <property type="entry name" value="MeTrfase_TrmA_AS"/>
</dbReference>
<dbReference type="EMBL" id="CP031769">
    <property type="protein sequence ID" value="AXR05450.1"/>
    <property type="molecule type" value="Genomic_DNA"/>
</dbReference>
<feature type="binding site" evidence="6">
    <location>
        <position position="276"/>
    </location>
    <ligand>
        <name>S-adenosyl-L-methionine</name>
        <dbReference type="ChEBI" id="CHEBI:59789"/>
    </ligand>
</feature>
<dbReference type="AlphaFoldDB" id="A0A346NIU3"/>
<dbReference type="InterPro" id="IPR002792">
    <property type="entry name" value="TRAM_dom"/>
</dbReference>
<keyword evidence="10" id="KW-1185">Reference proteome</keyword>
<evidence type="ECO:0000256" key="3">
    <source>
        <dbReference type="ARBA" id="ARBA00022679"/>
    </source>
</evidence>
<dbReference type="PROSITE" id="PS51687">
    <property type="entry name" value="SAM_MT_RNA_M5U"/>
    <property type="match status" value="1"/>
</dbReference>
<keyword evidence="1" id="KW-0004">4Fe-4S</keyword>
<dbReference type="FunFam" id="2.40.50.140:FF:000097">
    <property type="entry name" value="23S rRNA (uracil(1939)-C(5))-methyltransferase RlmD"/>
    <property type="match status" value="1"/>
</dbReference>
<feature type="binding site" evidence="6">
    <location>
        <position position="374"/>
    </location>
    <ligand>
        <name>S-adenosyl-L-methionine</name>
        <dbReference type="ChEBI" id="CHEBI:59789"/>
    </ligand>
</feature>
<keyword evidence="4 6" id="KW-0949">S-adenosyl-L-methionine</keyword>
<accession>A0A346NIU3</accession>
<sequence>MVSFYKPARKTAAASTKAITPVTVDALDMNGVGVCRGHKPILFVEGALPGEQVKAKITSSQKQMARASVKQVTQGSPYRRQPFCPVYQQCGGCQLQHADPDYALQERQQAMADYWRHQLKLTDLPWQPPLTGPRPAYRRKARLAIDGRQPGQVRLGYRQQGSKNIVDIPQCPVLVSELQQLIKPLKTLLNAFANSRHLGHLHLLAGDNVVEVSINTSRDLSDAMLNAWQDFGVEHGCNVVLEDSHGQQRLLHHHATLRCYTEDDLYLTPAPQDFVQVNRQVNQAMIAQAMHWLDPQPHDVIADWFAGLGNFSLSLARRCAQVQAVEGVAAMVHKGQANAQEQGIASIDWCQLDLNDAAAVQGALAVNFDKMVLDPSREGASTVCQALAGAPVEQVLYVSCNPSSFTRDAGYLLEAGYTVEKIGLIEMFPYTRHLEVMALFTFQARPTKKAS</sequence>
<dbReference type="SUPFAM" id="SSF50249">
    <property type="entry name" value="Nucleic acid-binding proteins"/>
    <property type="match status" value="1"/>
</dbReference>
<reference evidence="9 10" key="1">
    <citation type="submission" date="2018-08" db="EMBL/GenBank/DDBJ databases">
        <title>Salinimonas sediminis sp. nov., a piezophilic bacterium isolated from a deep-sea sediment sample from the New Britain Trench.</title>
        <authorList>
            <person name="Cao J."/>
        </authorList>
    </citation>
    <scope>NUCLEOTIDE SEQUENCE [LARGE SCALE GENOMIC DNA]</scope>
    <source>
        <strain evidence="9 10">N102</strain>
    </source>
</reference>
<proteinExistence type="inferred from homology"/>
<keyword evidence="1" id="KW-0479">Metal-binding</keyword>
<evidence type="ECO:0000256" key="4">
    <source>
        <dbReference type="ARBA" id="ARBA00022691"/>
    </source>
</evidence>
<keyword evidence="1" id="KW-0408">Iron</keyword>
<evidence type="ECO:0000256" key="5">
    <source>
        <dbReference type="ARBA" id="ARBA00023014"/>
    </source>
</evidence>
<dbReference type="GO" id="GO:0070041">
    <property type="term" value="F:rRNA (uridine-C5-)-methyltransferase activity"/>
    <property type="evidence" value="ECO:0007669"/>
    <property type="project" value="TreeGrafter"/>
</dbReference>
<protein>
    <submittedName>
        <fullName evidence="9">TRAM domain-containing protein</fullName>
    </submittedName>
</protein>
<feature type="binding site" evidence="6">
    <location>
        <position position="305"/>
    </location>
    <ligand>
        <name>S-adenosyl-L-methionine</name>
        <dbReference type="ChEBI" id="CHEBI:59789"/>
    </ligand>
</feature>
<dbReference type="SUPFAM" id="SSF53335">
    <property type="entry name" value="S-adenosyl-L-methionine-dependent methyltransferases"/>
    <property type="match status" value="1"/>
</dbReference>
<dbReference type="PROSITE" id="PS01230">
    <property type="entry name" value="TRMA_1"/>
    <property type="match status" value="1"/>
</dbReference>
<dbReference type="KEGG" id="salm:D0Y50_03145"/>
<dbReference type="Proteomes" id="UP000262073">
    <property type="component" value="Chromosome"/>
</dbReference>
<dbReference type="InterPro" id="IPR012340">
    <property type="entry name" value="NA-bd_OB-fold"/>
</dbReference>
<feature type="domain" description="TRAM" evidence="8">
    <location>
        <begin position="10"/>
        <end position="71"/>
    </location>
</feature>
<evidence type="ECO:0000256" key="1">
    <source>
        <dbReference type="ARBA" id="ARBA00022485"/>
    </source>
</evidence>
<feature type="active site" description="Nucleophile" evidence="6">
    <location>
        <position position="400"/>
    </location>
</feature>
<dbReference type="PROSITE" id="PS50926">
    <property type="entry name" value="TRAM"/>
    <property type="match status" value="1"/>
</dbReference>
<dbReference type="Pfam" id="PF05958">
    <property type="entry name" value="tRNA_U5-meth_tr"/>
    <property type="match status" value="1"/>
</dbReference>
<dbReference type="Gene3D" id="3.40.50.150">
    <property type="entry name" value="Vaccinia Virus protein VP39"/>
    <property type="match status" value="1"/>
</dbReference>
<evidence type="ECO:0000256" key="7">
    <source>
        <dbReference type="PROSITE-ProRule" id="PRU10015"/>
    </source>
</evidence>